<reference evidence="4 5" key="1">
    <citation type="journal article" date="2019" name="Int. J. Syst. Evol. Microbiol.">
        <title>The Global Catalogue of Microorganisms (GCM) 10K type strain sequencing project: providing services to taxonomists for standard genome sequencing and annotation.</title>
        <authorList>
            <consortium name="The Broad Institute Genomics Platform"/>
            <consortium name="The Broad Institute Genome Sequencing Center for Infectious Disease"/>
            <person name="Wu L."/>
            <person name="Ma J."/>
        </authorList>
    </citation>
    <scope>NUCLEOTIDE SEQUENCE [LARGE SCALE GENOMIC DNA]</scope>
    <source>
        <strain evidence="4 5">CGMCC 1.15824</strain>
    </source>
</reference>
<dbReference type="Proteomes" id="UP001595925">
    <property type="component" value="Unassembled WGS sequence"/>
</dbReference>
<protein>
    <submittedName>
        <fullName evidence="4">Helix-turn-helix transcriptional regulator</fullName>
    </submittedName>
</protein>
<evidence type="ECO:0000313" key="4">
    <source>
        <dbReference type="EMBL" id="MFC4988474.1"/>
    </source>
</evidence>
<keyword evidence="5" id="KW-1185">Reference proteome</keyword>
<evidence type="ECO:0000259" key="2">
    <source>
        <dbReference type="Pfam" id="PF08350"/>
    </source>
</evidence>
<feature type="domain" description="HVO-A0261-like N-terminal" evidence="3">
    <location>
        <begin position="2"/>
        <end position="83"/>
    </location>
</feature>
<feature type="region of interest" description="Disordered" evidence="1">
    <location>
        <begin position="246"/>
        <end position="269"/>
    </location>
</feature>
<name>A0ABD5QFU6_9EURY</name>
<dbReference type="Pfam" id="PF25213">
    <property type="entry name" value="HVO_A0261_N"/>
    <property type="match status" value="1"/>
</dbReference>
<dbReference type="AlphaFoldDB" id="A0ABD5QFU6"/>
<dbReference type="SUPFAM" id="SSF46785">
    <property type="entry name" value="Winged helix' DNA-binding domain"/>
    <property type="match status" value="1"/>
</dbReference>
<dbReference type="InterPro" id="IPR013561">
    <property type="entry name" value="FilR1_middle_dom"/>
</dbReference>
<evidence type="ECO:0000313" key="5">
    <source>
        <dbReference type="Proteomes" id="UP001595925"/>
    </source>
</evidence>
<evidence type="ECO:0000259" key="3">
    <source>
        <dbReference type="Pfam" id="PF25213"/>
    </source>
</evidence>
<dbReference type="Pfam" id="PF08350">
    <property type="entry name" value="FilR1_middle"/>
    <property type="match status" value="1"/>
</dbReference>
<dbReference type="InterPro" id="IPR057527">
    <property type="entry name" value="HVO_A0261-like_N"/>
</dbReference>
<comment type="caution">
    <text evidence="4">The sequence shown here is derived from an EMBL/GenBank/DDBJ whole genome shotgun (WGS) entry which is preliminary data.</text>
</comment>
<organism evidence="4 5">
    <name type="scientific">Saliphagus infecundisoli</name>
    <dbReference type="NCBI Taxonomy" id="1849069"/>
    <lineage>
        <taxon>Archaea</taxon>
        <taxon>Methanobacteriati</taxon>
        <taxon>Methanobacteriota</taxon>
        <taxon>Stenosarchaea group</taxon>
        <taxon>Halobacteria</taxon>
        <taxon>Halobacteriales</taxon>
        <taxon>Natrialbaceae</taxon>
        <taxon>Saliphagus</taxon>
    </lineage>
</organism>
<proteinExistence type="predicted"/>
<evidence type="ECO:0000256" key="1">
    <source>
        <dbReference type="SAM" id="MobiDB-lite"/>
    </source>
</evidence>
<dbReference type="InterPro" id="IPR036390">
    <property type="entry name" value="WH_DNA-bd_sf"/>
</dbReference>
<dbReference type="EMBL" id="JBHSJG010000036">
    <property type="protein sequence ID" value="MFC4988474.1"/>
    <property type="molecule type" value="Genomic_DNA"/>
</dbReference>
<gene>
    <name evidence="4" type="ORF">ACFPFO_12025</name>
</gene>
<sequence>MDTEILSVVLQRWEVVDSLREEPKDKRALVGDVDCSRSTVDRAVRELESIGVVEYREGDHGVTPLGETVASGLEALVETVERRIELEPFLEWIPEGEFDLGLEHLSGAELWVPEPGDPWAMVNRHVAALEAADDVRCVLPLTGLHAYEAVYEGVVAGGRAELIVSPDVARTFRTDPAYADMTAELATTGRYRLSRYDGSIPYFVGLLDDIVQIGVDEAGEPRALLETTDPEARRWAEGEIEAYERDGTRVDLSVDLPADPSTDSPRTGS</sequence>
<feature type="domain" description="Methanogenesis regulatory protein FilR1 middle" evidence="2">
    <location>
        <begin position="118"/>
        <end position="244"/>
    </location>
</feature>
<accession>A0ABD5QFU6</accession>
<dbReference type="RefSeq" id="WP_224827249.1">
    <property type="nucleotide sequence ID" value="NZ_JAIVEF010000001.1"/>
</dbReference>